<dbReference type="InterPro" id="IPR032466">
    <property type="entry name" value="Metal_Hydrolase"/>
</dbReference>
<dbReference type="CDD" id="cd01313">
    <property type="entry name" value="Met_dep_hydrolase_E"/>
    <property type="match status" value="1"/>
</dbReference>
<proteinExistence type="predicted"/>
<feature type="region of interest" description="Disordered" evidence="5">
    <location>
        <begin position="1"/>
        <end position="80"/>
    </location>
</feature>
<dbReference type="AlphaFoldDB" id="A0A931MXP9"/>
<dbReference type="Gene3D" id="2.30.40.10">
    <property type="entry name" value="Urease, subunit C, domain 1"/>
    <property type="match status" value="1"/>
</dbReference>
<dbReference type="NCBIfam" id="NF006683">
    <property type="entry name" value="PRK09229.1-4"/>
    <property type="match status" value="1"/>
</dbReference>
<keyword evidence="3 7" id="KW-0378">Hydrolase</keyword>
<dbReference type="InterPro" id="IPR051607">
    <property type="entry name" value="Metallo-dep_hydrolases"/>
</dbReference>
<accession>A0A931MXP9</accession>
<evidence type="ECO:0000256" key="3">
    <source>
        <dbReference type="ARBA" id="ARBA00022801"/>
    </source>
</evidence>
<evidence type="ECO:0000259" key="6">
    <source>
        <dbReference type="Pfam" id="PF01979"/>
    </source>
</evidence>
<dbReference type="Pfam" id="PF01979">
    <property type="entry name" value="Amidohydro_1"/>
    <property type="match status" value="1"/>
</dbReference>
<gene>
    <name evidence="7" type="ORF">I5731_06525</name>
</gene>
<dbReference type="EMBL" id="JADZLT010000043">
    <property type="protein sequence ID" value="MBH0237472.1"/>
    <property type="molecule type" value="Genomic_DNA"/>
</dbReference>
<protein>
    <submittedName>
        <fullName evidence="7">Formimidoylglutamate deiminase</fullName>
        <ecNumber evidence="7">3.5.3.13</ecNumber>
    </submittedName>
</protein>
<dbReference type="GO" id="GO:0046872">
    <property type="term" value="F:metal ion binding"/>
    <property type="evidence" value="ECO:0007669"/>
    <property type="project" value="UniProtKB-KW"/>
</dbReference>
<dbReference type="Gene3D" id="3.20.20.140">
    <property type="entry name" value="Metal-dependent hydrolases"/>
    <property type="match status" value="1"/>
</dbReference>
<evidence type="ECO:0000256" key="2">
    <source>
        <dbReference type="ARBA" id="ARBA00022723"/>
    </source>
</evidence>
<dbReference type="NCBIfam" id="TIGR02022">
    <property type="entry name" value="hutF"/>
    <property type="match status" value="1"/>
</dbReference>
<feature type="domain" description="Amidohydrolase-related" evidence="6">
    <location>
        <begin position="127"/>
        <end position="503"/>
    </location>
</feature>
<dbReference type="NCBIfam" id="NF006684">
    <property type="entry name" value="PRK09229.1-5"/>
    <property type="match status" value="1"/>
</dbReference>
<name>A0A931MXP9_9HYPH</name>
<evidence type="ECO:0000313" key="7">
    <source>
        <dbReference type="EMBL" id="MBH0237472.1"/>
    </source>
</evidence>
<dbReference type="SUPFAM" id="SSF51556">
    <property type="entry name" value="Metallo-dependent hydrolases"/>
    <property type="match status" value="1"/>
</dbReference>
<dbReference type="InterPro" id="IPR006680">
    <property type="entry name" value="Amidohydro-rel"/>
</dbReference>
<keyword evidence="4" id="KW-0862">Zinc</keyword>
<reference evidence="7" key="1">
    <citation type="submission" date="2020-12" db="EMBL/GenBank/DDBJ databases">
        <title>Methylobrevis albus sp. nov., isolated from fresh water lack sediment.</title>
        <authorList>
            <person name="Zou Q."/>
        </authorList>
    </citation>
    <scope>NUCLEOTIDE SEQUENCE</scope>
    <source>
        <strain evidence="7">L22</strain>
    </source>
</reference>
<evidence type="ECO:0000313" key="8">
    <source>
        <dbReference type="Proteomes" id="UP000631694"/>
    </source>
</evidence>
<dbReference type="NCBIfam" id="NF006681">
    <property type="entry name" value="PRK09229.1-2"/>
    <property type="match status" value="1"/>
</dbReference>
<dbReference type="PANTHER" id="PTHR11271">
    <property type="entry name" value="GUANINE DEAMINASE"/>
    <property type="match status" value="1"/>
</dbReference>
<comment type="cofactor">
    <cofactor evidence="1">
        <name>Zn(2+)</name>
        <dbReference type="ChEBI" id="CHEBI:29105"/>
    </cofactor>
</comment>
<dbReference type="InterPro" id="IPR010252">
    <property type="entry name" value="HutF"/>
</dbReference>
<keyword evidence="8" id="KW-1185">Reference proteome</keyword>
<dbReference type="Proteomes" id="UP000631694">
    <property type="component" value="Unassembled WGS sequence"/>
</dbReference>
<dbReference type="EC" id="3.5.3.13" evidence="7"/>
<evidence type="ECO:0000256" key="1">
    <source>
        <dbReference type="ARBA" id="ARBA00001947"/>
    </source>
</evidence>
<comment type="caution">
    <text evidence="7">The sequence shown here is derived from an EMBL/GenBank/DDBJ whole genome shotgun (WGS) entry which is preliminary data.</text>
</comment>
<dbReference type="SUPFAM" id="SSF51338">
    <property type="entry name" value="Composite domain of metallo-dependent hydrolases"/>
    <property type="match status" value="1"/>
</dbReference>
<dbReference type="PANTHER" id="PTHR11271:SF48">
    <property type="entry name" value="AMIDOHYDROLASE-RELATED DOMAIN-CONTAINING PROTEIN"/>
    <property type="match status" value="1"/>
</dbReference>
<organism evidence="7 8">
    <name type="scientific">Methylobrevis albus</name>
    <dbReference type="NCBI Taxonomy" id="2793297"/>
    <lineage>
        <taxon>Bacteria</taxon>
        <taxon>Pseudomonadati</taxon>
        <taxon>Pseudomonadota</taxon>
        <taxon>Alphaproteobacteria</taxon>
        <taxon>Hyphomicrobiales</taxon>
        <taxon>Pleomorphomonadaceae</taxon>
        <taxon>Methylobrevis</taxon>
    </lineage>
</organism>
<dbReference type="GO" id="GO:0005829">
    <property type="term" value="C:cytosol"/>
    <property type="evidence" value="ECO:0007669"/>
    <property type="project" value="TreeGrafter"/>
</dbReference>
<dbReference type="GO" id="GO:0050416">
    <property type="term" value="F:formimidoylglutamate deiminase activity"/>
    <property type="evidence" value="ECO:0007669"/>
    <property type="project" value="UniProtKB-EC"/>
</dbReference>
<dbReference type="GO" id="GO:0019239">
    <property type="term" value="F:deaminase activity"/>
    <property type="evidence" value="ECO:0007669"/>
    <property type="project" value="TreeGrafter"/>
</dbReference>
<evidence type="ECO:0000256" key="5">
    <source>
        <dbReference type="SAM" id="MobiDB-lite"/>
    </source>
</evidence>
<dbReference type="InterPro" id="IPR011059">
    <property type="entry name" value="Metal-dep_hydrolase_composite"/>
</dbReference>
<sequence length="530" mass="54867">MYIQVGSRGKGRRAVGPPPPCPSPAGGRGDDGRAACRPISIAPNRNARGGGTPSSCVPSPAKRGRDREGGRRPTKAGDPPVTVLAFDQLLTAAGWQADVAVTVADGRIAAIGPAAGRAVAARHAIGVPGIASLHSHAFQRGMAGLAEVRGPGADSFWSWRETMYRFALTMTPDDVEAVAAQLYAEMLEAGFTRVGEFHYLHHDHDGRPYADPAEMAVRIAAAAETSGIGLTLLPVFYAHAGFGGTPPGDGQRRFVSSLDLYDKLLGGARRAVAALPGAVVGVAPHSLRAVTPEELGRVVDLAGTGPVHIHVAEQVREVEDCLAWSGRRPVALLLDHAAVDARWCLIHATHMDADEVRRLAASGAVAGLCPITEANLGDGIFPGAAFLEAGGRYGVGSDSNVEIGVAAELRQLEYAQRLATRSRNVMTRPGRSTGRSLFDAALAGGGQALGVATTGLAVGAPADIVTLGADHPALAGRSGDAWLDGWIFSTGNAAVDCVYVGGKPRVSGGRHAAREKIAARFAAVMRRLAG</sequence>
<keyword evidence="2" id="KW-0479">Metal-binding</keyword>
<evidence type="ECO:0000256" key="4">
    <source>
        <dbReference type="ARBA" id="ARBA00022833"/>
    </source>
</evidence>